<evidence type="ECO:0000256" key="1">
    <source>
        <dbReference type="SAM" id="MobiDB-lite"/>
    </source>
</evidence>
<dbReference type="PANTHER" id="PTHR31286:SF153">
    <property type="entry name" value="DUF4283 DOMAIN PROTEIN"/>
    <property type="match status" value="1"/>
</dbReference>
<reference evidence="4" key="1">
    <citation type="submission" date="2022-07" db="EMBL/GenBank/DDBJ databases">
        <authorList>
            <person name="Macas J."/>
            <person name="Novak P."/>
            <person name="Neumann P."/>
        </authorList>
    </citation>
    <scope>NUCLEOTIDE SEQUENCE</scope>
</reference>
<dbReference type="Pfam" id="PF14111">
    <property type="entry name" value="DUF4283"/>
    <property type="match status" value="1"/>
</dbReference>
<evidence type="ECO:0008006" key="6">
    <source>
        <dbReference type="Google" id="ProtNLM"/>
    </source>
</evidence>
<evidence type="ECO:0000313" key="5">
    <source>
        <dbReference type="Proteomes" id="UP001152523"/>
    </source>
</evidence>
<protein>
    <recommendedName>
        <fullName evidence="6">CCHC-type domain-containing protein</fullName>
    </recommendedName>
</protein>
<keyword evidence="5" id="KW-1185">Reference proteome</keyword>
<feature type="domain" description="DUF4283" evidence="2">
    <location>
        <begin position="8"/>
        <end position="81"/>
    </location>
</feature>
<evidence type="ECO:0000259" key="2">
    <source>
        <dbReference type="Pfam" id="PF14111"/>
    </source>
</evidence>
<dbReference type="InterPro" id="IPR040256">
    <property type="entry name" value="At4g02000-like"/>
</dbReference>
<dbReference type="AlphaFoldDB" id="A0AAV0EAU7"/>
<dbReference type="Pfam" id="PF14392">
    <property type="entry name" value="zf-CCHC_4"/>
    <property type="match status" value="1"/>
</dbReference>
<feature type="domain" description="Zinc knuckle CX2CX4HX4C" evidence="3">
    <location>
        <begin position="143"/>
        <end position="189"/>
    </location>
</feature>
<sequence length="303" mass="34232">MEPAGFPVVGVVVTDRRIKLPGFQELMTSIWKPGKGMSIKEIGERRYLLNFNHVLDMNRVIEDGPWLFWRDLILLKVVQPDDITESMNLFETSFWVQVHNAPIKYRNLRSARKTGKFLGSFIKFEMSQFDGKQSSYLRIRVCLDVRQPLKKGTTLTQDGVKHWVDFKYEKLPSFCFICGIIGHSDKFCPMKYEEGFVAEKTYGVALRAGGRAKTSSTGDNKWLSDGASNSYGYGVQRKANLGGEFSAESKFSRPAQNEKEDKEETPGDTKRRRIWDNQSKEDIAGEGMALEGSKNGEAAGQGS</sequence>
<dbReference type="EMBL" id="CAMAPF010000913">
    <property type="protein sequence ID" value="CAH9119195.1"/>
    <property type="molecule type" value="Genomic_DNA"/>
</dbReference>
<gene>
    <name evidence="4" type="ORF">CEPIT_LOCUS22578</name>
</gene>
<evidence type="ECO:0000313" key="4">
    <source>
        <dbReference type="EMBL" id="CAH9119195.1"/>
    </source>
</evidence>
<feature type="region of interest" description="Disordered" evidence="1">
    <location>
        <begin position="247"/>
        <end position="303"/>
    </location>
</feature>
<dbReference type="InterPro" id="IPR025836">
    <property type="entry name" value="Zn_knuckle_CX2CX4HX4C"/>
</dbReference>
<proteinExistence type="predicted"/>
<evidence type="ECO:0000259" key="3">
    <source>
        <dbReference type="Pfam" id="PF14392"/>
    </source>
</evidence>
<organism evidence="4 5">
    <name type="scientific">Cuscuta epithymum</name>
    <dbReference type="NCBI Taxonomy" id="186058"/>
    <lineage>
        <taxon>Eukaryota</taxon>
        <taxon>Viridiplantae</taxon>
        <taxon>Streptophyta</taxon>
        <taxon>Embryophyta</taxon>
        <taxon>Tracheophyta</taxon>
        <taxon>Spermatophyta</taxon>
        <taxon>Magnoliopsida</taxon>
        <taxon>eudicotyledons</taxon>
        <taxon>Gunneridae</taxon>
        <taxon>Pentapetalae</taxon>
        <taxon>asterids</taxon>
        <taxon>lamiids</taxon>
        <taxon>Solanales</taxon>
        <taxon>Convolvulaceae</taxon>
        <taxon>Cuscuteae</taxon>
        <taxon>Cuscuta</taxon>
        <taxon>Cuscuta subgen. Cuscuta</taxon>
    </lineage>
</organism>
<dbReference type="InterPro" id="IPR025558">
    <property type="entry name" value="DUF4283"/>
</dbReference>
<dbReference type="PANTHER" id="PTHR31286">
    <property type="entry name" value="GLYCINE-RICH CELL WALL STRUCTURAL PROTEIN 1.8-LIKE"/>
    <property type="match status" value="1"/>
</dbReference>
<feature type="compositionally biased region" description="Basic and acidic residues" evidence="1">
    <location>
        <begin position="256"/>
        <end position="283"/>
    </location>
</feature>
<comment type="caution">
    <text evidence="4">The sequence shown here is derived from an EMBL/GenBank/DDBJ whole genome shotgun (WGS) entry which is preliminary data.</text>
</comment>
<name>A0AAV0EAU7_9ASTE</name>
<dbReference type="Proteomes" id="UP001152523">
    <property type="component" value="Unassembled WGS sequence"/>
</dbReference>
<accession>A0AAV0EAU7</accession>